<keyword evidence="3" id="KW-1185">Reference proteome</keyword>
<reference evidence="2" key="1">
    <citation type="submission" date="2019-10" db="EMBL/GenBank/DDBJ databases">
        <title>Draft genome sequece of Microseira wollei NIES-4236.</title>
        <authorList>
            <person name="Yamaguchi H."/>
            <person name="Suzuki S."/>
            <person name="Kawachi M."/>
        </authorList>
    </citation>
    <scope>NUCLEOTIDE SEQUENCE</scope>
    <source>
        <strain evidence="2">NIES-4236</strain>
    </source>
</reference>
<accession>A0AAV3X2I7</accession>
<sequence>MNGKILLRRVVAIATTSLVLSLSVPAAAGDEVDLHTLCSKFPLNSRCQGYQIPVPLEERSGDLGECSLKTGETTKEGDCKVLLTEQKITIYMEEGEELEILQRQKTTREYNISIQDITALSYKKESRTPTSRRVRNFLLFGVLGAALTRPDKLAQIDIGFTDSSPNPPVPNTLTLLLKRDTGTTLKDQLVQLTGITAVEPEANS</sequence>
<feature type="chain" id="PRO_5043786107" evidence="1">
    <location>
        <begin position="29"/>
        <end position="204"/>
    </location>
</feature>
<dbReference type="AlphaFoldDB" id="A0AAV3X2I7"/>
<evidence type="ECO:0000313" key="2">
    <source>
        <dbReference type="EMBL" id="GET36244.1"/>
    </source>
</evidence>
<gene>
    <name evidence="2" type="ORF">MiSe_09920</name>
</gene>
<organism evidence="2 3">
    <name type="scientific">Microseira wollei NIES-4236</name>
    <dbReference type="NCBI Taxonomy" id="2530354"/>
    <lineage>
        <taxon>Bacteria</taxon>
        <taxon>Bacillati</taxon>
        <taxon>Cyanobacteriota</taxon>
        <taxon>Cyanophyceae</taxon>
        <taxon>Oscillatoriophycideae</taxon>
        <taxon>Aerosakkonematales</taxon>
        <taxon>Aerosakkonemataceae</taxon>
        <taxon>Microseira</taxon>
    </lineage>
</organism>
<evidence type="ECO:0000256" key="1">
    <source>
        <dbReference type="SAM" id="SignalP"/>
    </source>
</evidence>
<comment type="caution">
    <text evidence="2">The sequence shown here is derived from an EMBL/GenBank/DDBJ whole genome shotgun (WGS) entry which is preliminary data.</text>
</comment>
<keyword evidence="1" id="KW-0732">Signal</keyword>
<dbReference type="Proteomes" id="UP001050975">
    <property type="component" value="Unassembled WGS sequence"/>
</dbReference>
<proteinExistence type="predicted"/>
<dbReference type="EMBL" id="BLAY01000010">
    <property type="protein sequence ID" value="GET36244.1"/>
    <property type="molecule type" value="Genomic_DNA"/>
</dbReference>
<name>A0AAV3X2I7_9CYAN</name>
<protein>
    <submittedName>
        <fullName evidence="2">Uncharacterized protein</fullName>
    </submittedName>
</protein>
<feature type="signal peptide" evidence="1">
    <location>
        <begin position="1"/>
        <end position="28"/>
    </location>
</feature>
<evidence type="ECO:0000313" key="3">
    <source>
        <dbReference type="Proteomes" id="UP001050975"/>
    </source>
</evidence>
<dbReference type="RefSeq" id="WP_226575546.1">
    <property type="nucleotide sequence ID" value="NZ_BLAY01000010.1"/>
</dbReference>